<dbReference type="OrthoDB" id="66964at2759"/>
<evidence type="ECO:0000313" key="4">
    <source>
        <dbReference type="Proteomes" id="UP000515908"/>
    </source>
</evidence>
<name>A0A7G2CEG3_9TRYP</name>
<gene>
    <name evidence="3" type="ORF">ADEAN_000455100</name>
</gene>
<sequence length="215" mass="24700">MQVSQPGFFTYYDILGVDRDARHEELKKAYLHRFMELNKMYFQDSDSCVLEDLYYGSHPQKSKAYFSALLQRAYAVLKDPARRQQYDDFLSAQSRLRFNYSWSTPQNSPIPLATIAERLIASAKRSLSAEGSGTPAPNRATKLLSQQLQTNAPTETTVDTTKSAEETATPTNFYSEKRYYPDGSVEVVEYREIHNLKELPQRVRVLAEQVFSAMR</sequence>
<dbReference type="AlphaFoldDB" id="A0A7G2CEG3"/>
<evidence type="ECO:0000313" key="3">
    <source>
        <dbReference type="EMBL" id="CAD2217073.1"/>
    </source>
</evidence>
<reference evidence="3 4" key="1">
    <citation type="submission" date="2020-08" db="EMBL/GenBank/DDBJ databases">
        <authorList>
            <person name="Newling K."/>
            <person name="Davey J."/>
            <person name="Forrester S."/>
        </authorList>
    </citation>
    <scope>NUCLEOTIDE SEQUENCE [LARGE SCALE GENOMIC DNA]</scope>
    <source>
        <strain evidence="4">Crithidia deanei Carvalho (ATCC PRA-265)</strain>
    </source>
</reference>
<dbReference type="SUPFAM" id="SSF46565">
    <property type="entry name" value="Chaperone J-domain"/>
    <property type="match status" value="1"/>
</dbReference>
<dbReference type="InterPro" id="IPR036869">
    <property type="entry name" value="J_dom_sf"/>
</dbReference>
<dbReference type="CDD" id="cd06257">
    <property type="entry name" value="DnaJ"/>
    <property type="match status" value="1"/>
</dbReference>
<organism evidence="3 4">
    <name type="scientific">Angomonas deanei</name>
    <dbReference type="NCBI Taxonomy" id="59799"/>
    <lineage>
        <taxon>Eukaryota</taxon>
        <taxon>Discoba</taxon>
        <taxon>Euglenozoa</taxon>
        <taxon>Kinetoplastea</taxon>
        <taxon>Metakinetoplastina</taxon>
        <taxon>Trypanosomatida</taxon>
        <taxon>Trypanosomatidae</taxon>
        <taxon>Strigomonadinae</taxon>
        <taxon>Angomonas</taxon>
    </lineage>
</organism>
<evidence type="ECO:0000256" key="1">
    <source>
        <dbReference type="SAM" id="MobiDB-lite"/>
    </source>
</evidence>
<dbReference type="Gene3D" id="1.10.287.110">
    <property type="entry name" value="DnaJ domain"/>
    <property type="match status" value="1"/>
</dbReference>
<dbReference type="EMBL" id="LR877152">
    <property type="protein sequence ID" value="CAD2217073.1"/>
    <property type="molecule type" value="Genomic_DNA"/>
</dbReference>
<protein>
    <recommendedName>
        <fullName evidence="2">J domain-containing protein</fullName>
    </recommendedName>
</protein>
<dbReference type="InterPro" id="IPR001623">
    <property type="entry name" value="DnaJ_domain"/>
</dbReference>
<feature type="domain" description="J" evidence="2">
    <location>
        <begin position="10"/>
        <end position="90"/>
    </location>
</feature>
<dbReference type="PROSITE" id="PS50076">
    <property type="entry name" value="DNAJ_2"/>
    <property type="match status" value="1"/>
</dbReference>
<accession>A0A7G2CEG3</accession>
<dbReference type="VEuPathDB" id="TriTrypDB:ADEAN_000455100"/>
<evidence type="ECO:0000259" key="2">
    <source>
        <dbReference type="PROSITE" id="PS50076"/>
    </source>
</evidence>
<dbReference type="PRINTS" id="PR00625">
    <property type="entry name" value="JDOMAIN"/>
</dbReference>
<feature type="region of interest" description="Disordered" evidence="1">
    <location>
        <begin position="149"/>
        <end position="169"/>
    </location>
</feature>
<keyword evidence="4" id="KW-1185">Reference proteome</keyword>
<dbReference type="Proteomes" id="UP000515908">
    <property type="component" value="Chromosome 08"/>
</dbReference>
<proteinExistence type="predicted"/>